<dbReference type="Proteomes" id="UP000663866">
    <property type="component" value="Unassembled WGS sequence"/>
</dbReference>
<dbReference type="AlphaFoldDB" id="A0A820LUT6"/>
<proteinExistence type="predicted"/>
<organism evidence="2 3">
    <name type="scientific">Rotaria magnacalcarata</name>
    <dbReference type="NCBI Taxonomy" id="392030"/>
    <lineage>
        <taxon>Eukaryota</taxon>
        <taxon>Metazoa</taxon>
        <taxon>Spiralia</taxon>
        <taxon>Gnathifera</taxon>
        <taxon>Rotifera</taxon>
        <taxon>Eurotatoria</taxon>
        <taxon>Bdelloidea</taxon>
        <taxon>Philodinida</taxon>
        <taxon>Philodinidae</taxon>
        <taxon>Rotaria</taxon>
    </lineage>
</organism>
<keyword evidence="3" id="KW-1185">Reference proteome</keyword>
<dbReference type="Gene3D" id="3.90.105.10">
    <property type="entry name" value="Molybdopterin biosynthesis moea protein, domain 2"/>
    <property type="match status" value="1"/>
</dbReference>
<dbReference type="EMBL" id="CAJOBG010033100">
    <property type="protein sequence ID" value="CAF4363165.1"/>
    <property type="molecule type" value="Genomic_DNA"/>
</dbReference>
<comment type="caution">
    <text evidence="2">The sequence shown here is derived from an EMBL/GenBank/DDBJ whole genome shotgun (WGS) entry which is preliminary data.</text>
</comment>
<gene>
    <name evidence="2" type="ORF">OVN521_LOCUS33243</name>
    <name evidence="1" type="ORF">UXM345_LOCUS24387</name>
</gene>
<dbReference type="SUPFAM" id="SSF63882">
    <property type="entry name" value="MoeA N-terminal region -like"/>
    <property type="match status" value="1"/>
</dbReference>
<accession>A0A820LUT6</accession>
<sequence length="93" mass="10655">MRIISECSLSQDIRGISDDIQMSEIVLQKNVRLGPTELHLLAIVELQAIHVYDKPHLNQPIDYLDPRSEYIRVINEWSTKSSISTVRIVSPNN</sequence>
<evidence type="ECO:0000313" key="1">
    <source>
        <dbReference type="EMBL" id="CAF4137765.1"/>
    </source>
</evidence>
<protein>
    <submittedName>
        <fullName evidence="2">Uncharacterized protein</fullName>
    </submittedName>
</protein>
<evidence type="ECO:0000313" key="3">
    <source>
        <dbReference type="Proteomes" id="UP000663866"/>
    </source>
</evidence>
<dbReference type="EMBL" id="CAJOBF010004421">
    <property type="protein sequence ID" value="CAF4137765.1"/>
    <property type="molecule type" value="Genomic_DNA"/>
</dbReference>
<name>A0A820LUT6_9BILA</name>
<dbReference type="InterPro" id="IPR036135">
    <property type="entry name" value="MoeA_linker/N_sf"/>
</dbReference>
<dbReference type="GO" id="GO:0032324">
    <property type="term" value="P:molybdopterin cofactor biosynthetic process"/>
    <property type="evidence" value="ECO:0007669"/>
    <property type="project" value="InterPro"/>
</dbReference>
<dbReference type="Proteomes" id="UP000663842">
    <property type="component" value="Unassembled WGS sequence"/>
</dbReference>
<evidence type="ECO:0000313" key="2">
    <source>
        <dbReference type="EMBL" id="CAF4363165.1"/>
    </source>
</evidence>
<reference evidence="2" key="1">
    <citation type="submission" date="2021-02" db="EMBL/GenBank/DDBJ databases">
        <authorList>
            <person name="Nowell W R."/>
        </authorList>
    </citation>
    <scope>NUCLEOTIDE SEQUENCE</scope>
</reference>